<dbReference type="OMA" id="SAYIIMD"/>
<dbReference type="AlphaFoldDB" id="A0A061D7R2"/>
<keyword evidence="1" id="KW-0732">Signal</keyword>
<feature type="domain" description="OTU" evidence="2">
    <location>
        <begin position="75"/>
        <end position="277"/>
    </location>
</feature>
<dbReference type="CDD" id="cd22744">
    <property type="entry name" value="OTU"/>
    <property type="match status" value="1"/>
</dbReference>
<dbReference type="Gene3D" id="3.90.70.80">
    <property type="match status" value="1"/>
</dbReference>
<sequence>MKRVFFALMCALTAQLCLAAGNGSTGSLRSDALIHTHGQAGARGWSAVHPCDRYSSWKRTTSRWDSFLRRNGMALCRKNYGADGNCLYNAIAGILKDYELTIQRVGITVKTLPAGISISLEDLHFSGEYYTVADLRRICAISFIGVDPNNLNALPFWEKDIFITKLEILSQVEGSSDYGDMRWGPSKFYQEILAGGDRVDIAKRVYNMLSQVRNPYTWGSYEDIDALAHVLNLDIMLFWNTDTKIQLFRGHRQPRERRSALLLYYTEMVHFDGAGLVSDITVSPPVPIRSMYSANTFPDFLRALST</sequence>
<evidence type="ECO:0000259" key="2">
    <source>
        <dbReference type="PROSITE" id="PS50802"/>
    </source>
</evidence>
<gene>
    <name evidence="3" type="ORF">BBBOND_0306300</name>
</gene>
<evidence type="ECO:0000313" key="3">
    <source>
        <dbReference type="EMBL" id="CDR96726.1"/>
    </source>
</evidence>
<dbReference type="VEuPathDB" id="PiroplasmaDB:BBBOND_0306300"/>
<reference evidence="4" key="1">
    <citation type="journal article" date="2014" name="Nucleic Acids Res.">
        <title>The evolutionary dynamics of variant antigen genes in Babesia reveal a history of genomic innovation underlying host-parasite interaction.</title>
        <authorList>
            <person name="Jackson A.P."/>
            <person name="Otto T.D."/>
            <person name="Darby A."/>
            <person name="Ramaprasad A."/>
            <person name="Xia D."/>
            <person name="Echaide I.E."/>
            <person name="Farber M."/>
            <person name="Gahlot S."/>
            <person name="Gamble J."/>
            <person name="Gupta D."/>
            <person name="Gupta Y."/>
            <person name="Jackson L."/>
            <person name="Malandrin L."/>
            <person name="Malas T.B."/>
            <person name="Moussa E."/>
            <person name="Nair M."/>
            <person name="Reid A.J."/>
            <person name="Sanders M."/>
            <person name="Sharma J."/>
            <person name="Tracey A."/>
            <person name="Quail M.A."/>
            <person name="Weir W."/>
            <person name="Wastling J.M."/>
            <person name="Hall N."/>
            <person name="Willadsen P."/>
            <person name="Lingelbach K."/>
            <person name="Shiels B."/>
            <person name="Tait A."/>
            <person name="Berriman M."/>
            <person name="Allred D.R."/>
            <person name="Pain A."/>
        </authorList>
    </citation>
    <scope>NUCLEOTIDE SEQUENCE [LARGE SCALE GENOMIC DNA]</scope>
    <source>
        <strain evidence="4">Bond</strain>
    </source>
</reference>
<proteinExistence type="predicted"/>
<organism evidence="3 4">
    <name type="scientific">Babesia bigemina</name>
    <dbReference type="NCBI Taxonomy" id="5866"/>
    <lineage>
        <taxon>Eukaryota</taxon>
        <taxon>Sar</taxon>
        <taxon>Alveolata</taxon>
        <taxon>Apicomplexa</taxon>
        <taxon>Aconoidasida</taxon>
        <taxon>Piroplasmida</taxon>
        <taxon>Babesiidae</taxon>
        <taxon>Babesia</taxon>
    </lineage>
</organism>
<name>A0A061D7R2_BABBI</name>
<dbReference type="Proteomes" id="UP000033188">
    <property type="component" value="Chromosome 3"/>
</dbReference>
<dbReference type="RefSeq" id="XP_012768912.1">
    <property type="nucleotide sequence ID" value="XM_012913458.1"/>
</dbReference>
<evidence type="ECO:0000256" key="1">
    <source>
        <dbReference type="SAM" id="SignalP"/>
    </source>
</evidence>
<dbReference type="EMBL" id="LK391709">
    <property type="protein sequence ID" value="CDR96726.1"/>
    <property type="molecule type" value="Genomic_DNA"/>
</dbReference>
<evidence type="ECO:0000313" key="4">
    <source>
        <dbReference type="Proteomes" id="UP000033188"/>
    </source>
</evidence>
<feature type="chain" id="PRO_5001596059" description="OTU domain-containing protein" evidence="1">
    <location>
        <begin position="20"/>
        <end position="306"/>
    </location>
</feature>
<dbReference type="KEGG" id="bbig:BBBOND_0306300"/>
<accession>A0A061D7R2</accession>
<dbReference type="GeneID" id="24565267"/>
<feature type="signal peptide" evidence="1">
    <location>
        <begin position="1"/>
        <end position="19"/>
    </location>
</feature>
<dbReference type="InterPro" id="IPR003323">
    <property type="entry name" value="OTU_dom"/>
</dbReference>
<dbReference type="OrthoDB" id="361180at2759"/>
<dbReference type="PROSITE" id="PS50802">
    <property type="entry name" value="OTU"/>
    <property type="match status" value="1"/>
</dbReference>
<protein>
    <recommendedName>
        <fullName evidence="2">OTU domain-containing protein</fullName>
    </recommendedName>
</protein>
<keyword evidence="4" id="KW-1185">Reference proteome</keyword>